<accession>A0A2M4DDA1</accession>
<protein>
    <submittedName>
        <fullName evidence="1">Putative secreted protein</fullName>
    </submittedName>
</protein>
<proteinExistence type="predicted"/>
<dbReference type="AlphaFoldDB" id="A0A2M4DDA1"/>
<sequence length="93" mass="11164">MLHNCLPTCGWGWCVVVVVCCVLRSHYCRLIPVVARYWSAPQFCFVWKEVVRTSSVVRKWYFAHLLPLLSPDCVHSRFVWNGWRWGNRRIRRN</sequence>
<reference evidence="1" key="1">
    <citation type="submission" date="2018-01" db="EMBL/GenBank/DDBJ databases">
        <title>An insight into the sialome of Amazonian anophelines.</title>
        <authorList>
            <person name="Ribeiro J.M."/>
            <person name="Scarpassa V."/>
            <person name="Calvo E."/>
        </authorList>
    </citation>
    <scope>NUCLEOTIDE SEQUENCE</scope>
</reference>
<evidence type="ECO:0000313" key="1">
    <source>
        <dbReference type="EMBL" id="MBW75562.1"/>
    </source>
</evidence>
<name>A0A2M4DDA1_ANODA</name>
<organism evidence="1">
    <name type="scientific">Anopheles darlingi</name>
    <name type="common">Mosquito</name>
    <dbReference type="NCBI Taxonomy" id="43151"/>
    <lineage>
        <taxon>Eukaryota</taxon>
        <taxon>Metazoa</taxon>
        <taxon>Ecdysozoa</taxon>
        <taxon>Arthropoda</taxon>
        <taxon>Hexapoda</taxon>
        <taxon>Insecta</taxon>
        <taxon>Pterygota</taxon>
        <taxon>Neoptera</taxon>
        <taxon>Endopterygota</taxon>
        <taxon>Diptera</taxon>
        <taxon>Nematocera</taxon>
        <taxon>Culicoidea</taxon>
        <taxon>Culicidae</taxon>
        <taxon>Anophelinae</taxon>
        <taxon>Anopheles</taxon>
    </lineage>
</organism>
<dbReference type="EMBL" id="GGFL01011384">
    <property type="protein sequence ID" value="MBW75562.1"/>
    <property type="molecule type" value="Transcribed_RNA"/>
</dbReference>